<dbReference type="InterPro" id="IPR050275">
    <property type="entry name" value="PGM_Phosphatase"/>
</dbReference>
<dbReference type="RefSeq" id="WP_009553865.1">
    <property type="nucleotide sequence ID" value="NZ_CALVCX010000113.1"/>
</dbReference>
<dbReference type="InterPro" id="IPR013078">
    <property type="entry name" value="His_Pase_superF_clade-1"/>
</dbReference>
<dbReference type="Gene3D" id="3.40.50.1240">
    <property type="entry name" value="Phosphoglycerate mutase-like"/>
    <property type="match status" value="1"/>
</dbReference>
<organism evidence="3 4">
    <name type="scientific">Ligilactobacillus saerimneri</name>
    <dbReference type="NCBI Taxonomy" id="228229"/>
    <lineage>
        <taxon>Bacteria</taxon>
        <taxon>Bacillati</taxon>
        <taxon>Bacillota</taxon>
        <taxon>Bacilli</taxon>
        <taxon>Lactobacillales</taxon>
        <taxon>Lactobacillaceae</taxon>
        <taxon>Ligilactobacillus</taxon>
    </lineage>
</organism>
<evidence type="ECO:0000256" key="2">
    <source>
        <dbReference type="PIRSR" id="PIRSR613078-2"/>
    </source>
</evidence>
<dbReference type="GeneID" id="89599145"/>
<evidence type="ECO:0000256" key="1">
    <source>
        <dbReference type="PIRSR" id="PIRSR613078-1"/>
    </source>
</evidence>
<feature type="active site" description="Proton donor/acceptor" evidence="1">
    <location>
        <position position="85"/>
    </location>
</feature>
<dbReference type="SMART" id="SM00855">
    <property type="entry name" value="PGAM"/>
    <property type="match status" value="1"/>
</dbReference>
<dbReference type="InterPro" id="IPR029033">
    <property type="entry name" value="His_PPase_superfam"/>
</dbReference>
<dbReference type="CDD" id="cd07067">
    <property type="entry name" value="HP_PGM_like"/>
    <property type="match status" value="1"/>
</dbReference>
<reference evidence="3 4" key="1">
    <citation type="submission" date="2020-01" db="EMBL/GenBank/DDBJ databases">
        <title>Complete and circular genome sequences of six lactobacillus isolates from horses.</title>
        <authorList>
            <person name="Hassan H.M."/>
        </authorList>
    </citation>
    <scope>NUCLEOTIDE SEQUENCE [LARGE SCALE GENOMIC DNA]</scope>
    <source>
        <strain evidence="3 4">1A</strain>
    </source>
</reference>
<protein>
    <submittedName>
        <fullName evidence="3">Histidine phosphatase family protein</fullName>
    </submittedName>
</protein>
<dbReference type="Pfam" id="PF00300">
    <property type="entry name" value="His_Phos_1"/>
    <property type="match status" value="1"/>
</dbReference>
<dbReference type="GO" id="GO:0005737">
    <property type="term" value="C:cytoplasm"/>
    <property type="evidence" value="ECO:0007669"/>
    <property type="project" value="TreeGrafter"/>
</dbReference>
<evidence type="ECO:0000313" key="3">
    <source>
        <dbReference type="EMBL" id="QLL77328.1"/>
    </source>
</evidence>
<dbReference type="GO" id="GO:0016791">
    <property type="term" value="F:phosphatase activity"/>
    <property type="evidence" value="ECO:0007669"/>
    <property type="project" value="TreeGrafter"/>
</dbReference>
<dbReference type="Proteomes" id="UP000510886">
    <property type="component" value="Chromosome"/>
</dbReference>
<dbReference type="AlphaFoldDB" id="A0A7H9EHZ9"/>
<evidence type="ECO:0000313" key="4">
    <source>
        <dbReference type="Proteomes" id="UP000510886"/>
    </source>
</evidence>
<dbReference type="PANTHER" id="PTHR48100:SF1">
    <property type="entry name" value="HISTIDINE PHOSPHATASE FAMILY PROTEIN-RELATED"/>
    <property type="match status" value="1"/>
</dbReference>
<feature type="binding site" evidence="2">
    <location>
        <begin position="8"/>
        <end position="15"/>
    </location>
    <ligand>
        <name>substrate</name>
    </ligand>
</feature>
<name>A0A7H9EHZ9_9LACO</name>
<dbReference type="EMBL" id="CP047418">
    <property type="protein sequence ID" value="QLL77328.1"/>
    <property type="molecule type" value="Genomic_DNA"/>
</dbReference>
<sequence>MTKFYFLRHGKTVYNQEERLQGGQVDSPLLPEALRNATKAGAYLATVPFEAVVTSSQKRAVDTARAALSAIPRQYELITTPALREIDFGDWDGDKIRDHIADPAMIRFYKDPANYTGAEFGGESFTDVMQRGKDYLKEVFAAHPQGSILVVAHSVTISVVIGALLGDDFTTIKKRGLVDNTSVSVVATDDFEHFSLEEWNKTDFL</sequence>
<dbReference type="PANTHER" id="PTHR48100">
    <property type="entry name" value="BROAD-SPECIFICITY PHOSPHATASE YOR283W-RELATED"/>
    <property type="match status" value="1"/>
</dbReference>
<accession>A0A7H9EHZ9</accession>
<proteinExistence type="predicted"/>
<dbReference type="SUPFAM" id="SSF53254">
    <property type="entry name" value="Phosphoglycerate mutase-like"/>
    <property type="match status" value="1"/>
</dbReference>
<feature type="active site" description="Tele-phosphohistidine intermediate" evidence="1">
    <location>
        <position position="9"/>
    </location>
</feature>
<feature type="binding site" evidence="2">
    <location>
        <position position="59"/>
    </location>
    <ligand>
        <name>substrate</name>
    </ligand>
</feature>
<gene>
    <name evidence="3" type="ORF">GTO87_00970</name>
</gene>
<dbReference type="KEGG" id="lsw:GTO87_00970"/>